<feature type="active site" description="Proton donor" evidence="1">
    <location>
        <position position="68"/>
    </location>
</feature>
<feature type="binding site" evidence="2">
    <location>
        <position position="39"/>
    </location>
    <ligand>
        <name>Fe cation</name>
        <dbReference type="ChEBI" id="CHEBI:24875"/>
        <label>2</label>
    </ligand>
</feature>
<dbReference type="InterPro" id="IPR029052">
    <property type="entry name" value="Metallo-depent_PP-like"/>
</dbReference>
<evidence type="ECO:0000313" key="4">
    <source>
        <dbReference type="Proteomes" id="UP000754750"/>
    </source>
</evidence>
<evidence type="ECO:0000256" key="1">
    <source>
        <dbReference type="PIRSR" id="PIRSR004789-50"/>
    </source>
</evidence>
<dbReference type="GO" id="GO:0004113">
    <property type="term" value="F:2',3'-cyclic-nucleotide 3'-phosphodiesterase activity"/>
    <property type="evidence" value="ECO:0007669"/>
    <property type="project" value="TreeGrafter"/>
</dbReference>
<dbReference type="InterPro" id="IPR005235">
    <property type="entry name" value="YmdB-like"/>
</dbReference>
<dbReference type="EMBL" id="SVNY01000001">
    <property type="protein sequence ID" value="MBE6832545.1"/>
    <property type="molecule type" value="Genomic_DNA"/>
</dbReference>
<feature type="binding site" evidence="2">
    <location>
        <position position="176"/>
    </location>
    <ligand>
        <name>Fe cation</name>
        <dbReference type="ChEBI" id="CHEBI:24875"/>
        <label>1</label>
    </ligand>
</feature>
<name>A0A928Q455_9FIRM</name>
<dbReference type="Gene3D" id="3.60.21.10">
    <property type="match status" value="1"/>
</dbReference>
<dbReference type="RefSeq" id="WP_326839942.1">
    <property type="nucleotide sequence ID" value="NZ_SVNY01000001.1"/>
</dbReference>
<dbReference type="PANTHER" id="PTHR36303:SF1">
    <property type="entry name" value="2',3'-CYCLIC-NUCLEOTIDE 2'-PHOSPHODIESTERASE"/>
    <property type="match status" value="1"/>
</dbReference>
<reference evidence="3" key="1">
    <citation type="submission" date="2019-04" db="EMBL/GenBank/DDBJ databases">
        <title>Evolution of Biomass-Degrading Anaerobic Consortia Revealed by Metagenomics.</title>
        <authorList>
            <person name="Peng X."/>
        </authorList>
    </citation>
    <scope>NUCLEOTIDE SEQUENCE</scope>
    <source>
        <strain evidence="3">SIG551</strain>
    </source>
</reference>
<proteinExistence type="predicted"/>
<dbReference type="GO" id="GO:0046872">
    <property type="term" value="F:metal ion binding"/>
    <property type="evidence" value="ECO:0007669"/>
    <property type="project" value="UniProtKB-KW"/>
</dbReference>
<dbReference type="PIRSF" id="PIRSF004789">
    <property type="entry name" value="DR1281"/>
    <property type="match status" value="1"/>
</dbReference>
<dbReference type="Pfam" id="PF13277">
    <property type="entry name" value="YmdB"/>
    <property type="match status" value="1"/>
</dbReference>
<dbReference type="NCBIfam" id="TIGR00282">
    <property type="entry name" value="TIGR00282 family metallophosphoesterase"/>
    <property type="match status" value="1"/>
</dbReference>
<protein>
    <submittedName>
        <fullName evidence="3">TIGR00282 family metallophosphoesterase</fullName>
    </submittedName>
</protein>
<accession>A0A928Q455</accession>
<evidence type="ECO:0000313" key="3">
    <source>
        <dbReference type="EMBL" id="MBE6832545.1"/>
    </source>
</evidence>
<feature type="binding site" evidence="2">
    <location>
        <position position="174"/>
    </location>
    <ligand>
        <name>Fe cation</name>
        <dbReference type="ChEBI" id="CHEBI:24875"/>
        <label>2</label>
    </ligand>
</feature>
<sequence>MNILAIGDVVGSIGCRFLREQLPRLKKERQIDLVVVNGENSADGNGITPASAEFLFSSGVDVITTGNHSFRRKESYELYDQCETLLRPANFPSGVPGRGVCVVDLGRVQVAVINLMGTSYMGSLDCPFAAMDRILSDPELPPIRLVDFHAEATGEKGAMGYFLDGRVTAVYGTHTHVQTADEQLLPKGTAFLSDLGMTGPIRSVLGVKPELVIQKLRTHMPVRFDLADGPCRMEGAIFSVDVRKGNAISVERVQIKTYSTNIE</sequence>
<dbReference type="PANTHER" id="PTHR36303">
    <property type="entry name" value="2',3'-CYCLIC-NUCLEOTIDE 2'-PHOSPHODIESTERASE"/>
    <property type="match status" value="1"/>
</dbReference>
<dbReference type="CDD" id="cd07382">
    <property type="entry name" value="MPP_DR1281"/>
    <property type="match status" value="1"/>
</dbReference>
<organism evidence="3 4">
    <name type="scientific">Faecalispora sporosphaeroides</name>
    <dbReference type="NCBI Taxonomy" id="1549"/>
    <lineage>
        <taxon>Bacteria</taxon>
        <taxon>Bacillati</taxon>
        <taxon>Bacillota</taxon>
        <taxon>Clostridia</taxon>
        <taxon>Eubacteriales</taxon>
        <taxon>Oscillospiraceae</taxon>
        <taxon>Faecalispora</taxon>
    </lineage>
</organism>
<feature type="binding site" evidence="2">
    <location>
        <position position="67"/>
    </location>
    <ligand>
        <name>Fe cation</name>
        <dbReference type="ChEBI" id="CHEBI:24875"/>
        <label>2</label>
    </ligand>
</feature>
<dbReference type="SUPFAM" id="SSF56300">
    <property type="entry name" value="Metallo-dependent phosphatases"/>
    <property type="match status" value="1"/>
</dbReference>
<feature type="binding site" evidence="2">
    <location>
        <position position="8"/>
    </location>
    <ligand>
        <name>Fe cation</name>
        <dbReference type="ChEBI" id="CHEBI:24875"/>
        <label>1</label>
    </ligand>
</feature>
<feature type="binding site" evidence="2">
    <location>
        <position position="40"/>
    </location>
    <ligand>
        <name>Fe cation</name>
        <dbReference type="ChEBI" id="CHEBI:24875"/>
        <label>1</label>
    </ligand>
</feature>
<keyword evidence="2" id="KW-0479">Metal-binding</keyword>
<dbReference type="Proteomes" id="UP000754750">
    <property type="component" value="Unassembled WGS sequence"/>
</dbReference>
<dbReference type="AlphaFoldDB" id="A0A928Q455"/>
<gene>
    <name evidence="3" type="ORF">E7512_03010</name>
</gene>
<feature type="binding site" evidence="2">
    <location>
        <position position="149"/>
    </location>
    <ligand>
        <name>Fe cation</name>
        <dbReference type="ChEBI" id="CHEBI:24875"/>
        <label>2</label>
    </ligand>
</feature>
<feature type="binding site" evidence="2">
    <location>
        <position position="39"/>
    </location>
    <ligand>
        <name>Fe cation</name>
        <dbReference type="ChEBI" id="CHEBI:24875"/>
        <label>1</label>
    </ligand>
</feature>
<comment type="caution">
    <text evidence="3">The sequence shown here is derived from an EMBL/GenBank/DDBJ whole genome shotgun (WGS) entry which is preliminary data.</text>
</comment>
<evidence type="ECO:0000256" key="2">
    <source>
        <dbReference type="PIRSR" id="PIRSR004789-51"/>
    </source>
</evidence>